<gene>
    <name evidence="1" type="ORF">Q4T40_13205</name>
</gene>
<accession>A0ABU3P0Z7</accession>
<protein>
    <submittedName>
        <fullName evidence="1">Uncharacterized protein</fullName>
    </submittedName>
</protein>
<dbReference type="EMBL" id="JAUOZS010000001">
    <property type="protein sequence ID" value="MDT8902208.1"/>
    <property type="molecule type" value="Genomic_DNA"/>
</dbReference>
<dbReference type="RefSeq" id="WP_413780694.1">
    <property type="nucleotide sequence ID" value="NZ_JAUOZS010000001.1"/>
</dbReference>
<organism evidence="1 2">
    <name type="scientific">Anaeroselena agilis</name>
    <dbReference type="NCBI Taxonomy" id="3063788"/>
    <lineage>
        <taxon>Bacteria</taxon>
        <taxon>Bacillati</taxon>
        <taxon>Bacillota</taxon>
        <taxon>Negativicutes</taxon>
        <taxon>Acetonemataceae</taxon>
        <taxon>Anaeroselena</taxon>
    </lineage>
</organism>
<name>A0ABU3P0Z7_9FIRM</name>
<sequence>MRIIRVFARRTSYCPDDDLCFFGSPGLFIPDHDEVHVVCVFTWDIPRALKLQLDWQAQTDKPVKVGGPAFDDPGGEFTPGLYCKQGITITSRGCTNSCVWDFGDELAPCFVPVREGRLRELKIWPGHIVGDNNVLATSPPHLRSVFDMLKGQARIMFKGGLEAALLTDWVVEELRGLRVEELWLAADTRGSLRIVEPAIKKLLAAGFPRWKIRVYVLIGNDMEENLDRLRTVFDFGALPFAQLYQGRAWKDYSDEWKMVHQIWSRPARYKEVLGFTGSVGKGEADAHDGGISEG</sequence>
<reference evidence="1 2" key="1">
    <citation type="submission" date="2023-07" db="EMBL/GenBank/DDBJ databases">
        <title>The novel representative of Negativicutes class, Anaeroselena agilis gen. nov. sp. nov.</title>
        <authorList>
            <person name="Prokofeva M.I."/>
            <person name="Elcheninov A.G."/>
            <person name="Klyukina A."/>
            <person name="Kublanov I.V."/>
            <person name="Frolov E.N."/>
            <person name="Podosokorskaya O.A."/>
        </authorList>
    </citation>
    <scope>NUCLEOTIDE SEQUENCE [LARGE SCALE GENOMIC DNA]</scope>
    <source>
        <strain evidence="1 2">4137-cl</strain>
    </source>
</reference>
<keyword evidence="2" id="KW-1185">Reference proteome</keyword>
<proteinExistence type="predicted"/>
<evidence type="ECO:0000313" key="1">
    <source>
        <dbReference type="EMBL" id="MDT8902208.1"/>
    </source>
</evidence>
<comment type="caution">
    <text evidence="1">The sequence shown here is derived from an EMBL/GenBank/DDBJ whole genome shotgun (WGS) entry which is preliminary data.</text>
</comment>
<dbReference type="Proteomes" id="UP001254848">
    <property type="component" value="Unassembled WGS sequence"/>
</dbReference>
<evidence type="ECO:0000313" key="2">
    <source>
        <dbReference type="Proteomes" id="UP001254848"/>
    </source>
</evidence>